<evidence type="ECO:0000313" key="2">
    <source>
        <dbReference type="EMBL" id="TQL48502.1"/>
    </source>
</evidence>
<dbReference type="Pfam" id="PF00561">
    <property type="entry name" value="Abhydrolase_1"/>
    <property type="match status" value="1"/>
</dbReference>
<dbReference type="EMBL" id="VFOM01000001">
    <property type="protein sequence ID" value="TQL48502.1"/>
    <property type="molecule type" value="Genomic_DNA"/>
</dbReference>
<dbReference type="Gene3D" id="3.40.50.1820">
    <property type="entry name" value="alpha/beta hydrolase"/>
    <property type="match status" value="1"/>
</dbReference>
<reference evidence="2 3" key="1">
    <citation type="submission" date="2019-06" db="EMBL/GenBank/DDBJ databases">
        <title>Sequencing the genomes of 1000 actinobacteria strains.</title>
        <authorList>
            <person name="Klenk H.-P."/>
        </authorList>
    </citation>
    <scope>NUCLEOTIDE SEQUENCE [LARGE SCALE GENOMIC DNA]</scope>
    <source>
        <strain evidence="2 3">DSM 26477</strain>
    </source>
</reference>
<gene>
    <name evidence="2" type="ORF">FB562_1596</name>
</gene>
<dbReference type="Proteomes" id="UP000317998">
    <property type="component" value="Unassembled WGS sequence"/>
</dbReference>
<dbReference type="PRINTS" id="PR00111">
    <property type="entry name" value="ABHYDROLASE"/>
</dbReference>
<dbReference type="SUPFAM" id="SSF53474">
    <property type="entry name" value="alpha/beta-Hydrolases"/>
    <property type="match status" value="1"/>
</dbReference>
<dbReference type="PANTHER" id="PTHR43194:SF5">
    <property type="entry name" value="PIMELOYL-[ACYL-CARRIER PROTEIN] METHYL ESTER ESTERASE"/>
    <property type="match status" value="1"/>
</dbReference>
<accession>A0A542YKA0</accession>
<organism evidence="2 3">
    <name type="scientific">Homoserinimonas aerilata</name>
    <dbReference type="NCBI Taxonomy" id="1162970"/>
    <lineage>
        <taxon>Bacteria</taxon>
        <taxon>Bacillati</taxon>
        <taxon>Actinomycetota</taxon>
        <taxon>Actinomycetes</taxon>
        <taxon>Micrococcales</taxon>
        <taxon>Microbacteriaceae</taxon>
        <taxon>Homoserinimonas</taxon>
    </lineage>
</organism>
<dbReference type="InterPro" id="IPR029058">
    <property type="entry name" value="AB_hydrolase_fold"/>
</dbReference>
<dbReference type="GO" id="GO:0003824">
    <property type="term" value="F:catalytic activity"/>
    <property type="evidence" value="ECO:0007669"/>
    <property type="project" value="UniProtKB-ARBA"/>
</dbReference>
<dbReference type="OrthoDB" id="9802489at2"/>
<protein>
    <submittedName>
        <fullName evidence="2">3-oxoadipate enol-lactonase</fullName>
    </submittedName>
</protein>
<dbReference type="RefSeq" id="WP_141880595.1">
    <property type="nucleotide sequence ID" value="NZ_VFOM01000001.1"/>
</dbReference>
<dbReference type="InterPro" id="IPR000073">
    <property type="entry name" value="AB_hydrolase_1"/>
</dbReference>
<dbReference type="PANTHER" id="PTHR43194">
    <property type="entry name" value="HYDROLASE ALPHA/BETA FOLD FAMILY"/>
    <property type="match status" value="1"/>
</dbReference>
<evidence type="ECO:0000259" key="1">
    <source>
        <dbReference type="Pfam" id="PF00561"/>
    </source>
</evidence>
<name>A0A542YKA0_9MICO</name>
<sequence length="261" mass="26900">MTVPRLTGVRIENSSGPALVLGPSLGTSSTVLWARAVALLAPHFSILSVDIPGHGESPAATESFTVGELADAVVATAADAGFEHFFYAGVSLGGQIALELALRHPERVDAVSIICSSAKVGQADAWHERAATVRAQGSAVMVAGSASRWFAPGFIEEQPEHAGALLNSLAHADDNSYALCCEALAASDIRDRLPQLAVPTLALWGELDGVIPPVEARAVAEGVQQGTGIEIAGAAHLAPIERPEAVADALLGFFRKGTTDA</sequence>
<evidence type="ECO:0000313" key="3">
    <source>
        <dbReference type="Proteomes" id="UP000317998"/>
    </source>
</evidence>
<proteinExistence type="predicted"/>
<dbReference type="InterPro" id="IPR050228">
    <property type="entry name" value="Carboxylesterase_BioH"/>
</dbReference>
<comment type="caution">
    <text evidence="2">The sequence shown here is derived from an EMBL/GenBank/DDBJ whole genome shotgun (WGS) entry which is preliminary data.</text>
</comment>
<dbReference type="AlphaFoldDB" id="A0A542YKA0"/>
<feature type="domain" description="AB hydrolase-1" evidence="1">
    <location>
        <begin position="17"/>
        <end position="243"/>
    </location>
</feature>
<keyword evidence="3" id="KW-1185">Reference proteome</keyword>